<evidence type="ECO:0000313" key="3">
    <source>
        <dbReference type="EMBL" id="KAF9048143.1"/>
    </source>
</evidence>
<evidence type="ECO:0000256" key="2">
    <source>
        <dbReference type="SAM" id="MobiDB-lite"/>
    </source>
</evidence>
<organism evidence="3 4">
    <name type="scientific">Rhodocollybia butyracea</name>
    <dbReference type="NCBI Taxonomy" id="206335"/>
    <lineage>
        <taxon>Eukaryota</taxon>
        <taxon>Fungi</taxon>
        <taxon>Dikarya</taxon>
        <taxon>Basidiomycota</taxon>
        <taxon>Agaricomycotina</taxon>
        <taxon>Agaricomycetes</taxon>
        <taxon>Agaricomycetidae</taxon>
        <taxon>Agaricales</taxon>
        <taxon>Marasmiineae</taxon>
        <taxon>Omphalotaceae</taxon>
        <taxon>Rhodocollybia</taxon>
    </lineage>
</organism>
<accession>A0A9P5P3M5</accession>
<sequence length="214" mass="23878">MPAPVELPMSNQGLLRTEHLGCQTSLSQGQASNNTQASSVQEWGNSSMNSSGPEEGQNTWGWGSWDTGRSTPPPPGALLNSPLNHLCSDFDRAALSWNGVPDCPAHLDDIPTEIWAQAQLFCCSERTQQTNSEFPTFTGPQIESRIEVLEQDIWHTQIMQEIFQMEAGVALVHYHDMKRAEHEEEEKLQKLRKTEKELADLHLIAHTMFAPSSV</sequence>
<feature type="coiled-coil region" evidence="1">
    <location>
        <begin position="174"/>
        <end position="201"/>
    </location>
</feature>
<protein>
    <submittedName>
        <fullName evidence="3">Uncharacterized protein</fullName>
    </submittedName>
</protein>
<reference evidence="3" key="1">
    <citation type="submission" date="2020-11" db="EMBL/GenBank/DDBJ databases">
        <authorList>
            <consortium name="DOE Joint Genome Institute"/>
            <person name="Ahrendt S."/>
            <person name="Riley R."/>
            <person name="Andreopoulos W."/>
            <person name="Labutti K."/>
            <person name="Pangilinan J."/>
            <person name="Ruiz-Duenas F.J."/>
            <person name="Barrasa J.M."/>
            <person name="Sanchez-Garcia M."/>
            <person name="Camarero S."/>
            <person name="Miyauchi S."/>
            <person name="Serrano A."/>
            <person name="Linde D."/>
            <person name="Babiker R."/>
            <person name="Drula E."/>
            <person name="Ayuso-Fernandez I."/>
            <person name="Pacheco R."/>
            <person name="Padilla G."/>
            <person name="Ferreira P."/>
            <person name="Barriuso J."/>
            <person name="Kellner H."/>
            <person name="Castanera R."/>
            <person name="Alfaro M."/>
            <person name="Ramirez L."/>
            <person name="Pisabarro A.G."/>
            <person name="Kuo A."/>
            <person name="Tritt A."/>
            <person name="Lipzen A."/>
            <person name="He G."/>
            <person name="Yan M."/>
            <person name="Ng V."/>
            <person name="Cullen D."/>
            <person name="Martin F."/>
            <person name="Rosso M.-N."/>
            <person name="Henrissat B."/>
            <person name="Hibbett D."/>
            <person name="Martinez A.T."/>
            <person name="Grigoriev I.V."/>
        </authorList>
    </citation>
    <scope>NUCLEOTIDE SEQUENCE</scope>
    <source>
        <strain evidence="3">AH 40177</strain>
    </source>
</reference>
<name>A0A9P5P3M5_9AGAR</name>
<dbReference type="EMBL" id="JADNRY010000493">
    <property type="protein sequence ID" value="KAF9048143.1"/>
    <property type="molecule type" value="Genomic_DNA"/>
</dbReference>
<comment type="caution">
    <text evidence="3">The sequence shown here is derived from an EMBL/GenBank/DDBJ whole genome shotgun (WGS) entry which is preliminary data.</text>
</comment>
<evidence type="ECO:0000256" key="1">
    <source>
        <dbReference type="SAM" id="Coils"/>
    </source>
</evidence>
<dbReference type="AlphaFoldDB" id="A0A9P5P3M5"/>
<keyword evidence="1" id="KW-0175">Coiled coil</keyword>
<proteinExistence type="predicted"/>
<gene>
    <name evidence="3" type="ORF">BDP27DRAFT_1434378</name>
</gene>
<evidence type="ECO:0000313" key="4">
    <source>
        <dbReference type="Proteomes" id="UP000772434"/>
    </source>
</evidence>
<keyword evidence="4" id="KW-1185">Reference proteome</keyword>
<feature type="region of interest" description="Disordered" evidence="2">
    <location>
        <begin position="26"/>
        <end position="73"/>
    </location>
</feature>
<feature type="compositionally biased region" description="Polar residues" evidence="2">
    <location>
        <begin position="26"/>
        <end position="61"/>
    </location>
</feature>
<dbReference type="OrthoDB" id="3068022at2759"/>
<dbReference type="Proteomes" id="UP000772434">
    <property type="component" value="Unassembled WGS sequence"/>
</dbReference>